<keyword evidence="3" id="KW-0378">Hydrolase</keyword>
<keyword evidence="4" id="KW-0720">Serine protease</keyword>
<organism evidence="5 6">
    <name type="scientific">Peribacillus psychrosaccharolyticus</name>
    <name type="common">Bacillus psychrosaccharolyticus</name>
    <dbReference type="NCBI Taxonomy" id="1407"/>
    <lineage>
        <taxon>Bacteria</taxon>
        <taxon>Bacillati</taxon>
        <taxon>Bacillota</taxon>
        <taxon>Bacilli</taxon>
        <taxon>Bacillales</taxon>
        <taxon>Bacillaceae</taxon>
        <taxon>Peribacillus</taxon>
    </lineage>
</organism>
<protein>
    <submittedName>
        <fullName evidence="5">Type 1 glutamine amidotransferase-like domain-containing protein</fullName>
    </submittedName>
</protein>
<sequence>MTQIMLTSNGLSTDDIAANFLTLFENDPGQMKACIMTTASLQKEQNFYARKAQEDLVNLGFATVDFVDIEFDDATQLTNYHCIYINGGNPFYLLHHLKHSGADQVIRDLNDKQVLIGVSAGAMILGTNIEIAEFFTPEMNALKLQDLSGLKLVNLCLFPHSNREDLFKDPDGRTIAQRIDVFEKCYACEITGLADDQFLII</sequence>
<dbReference type="Gene3D" id="3.40.50.880">
    <property type="match status" value="1"/>
</dbReference>
<dbReference type="KEGG" id="ppsr:I6J18_00495"/>
<proteinExistence type="inferred from homology"/>
<name>A0A974NMC4_PERPY</name>
<keyword evidence="5" id="KW-0315">Glutamine amidotransferase</keyword>
<reference evidence="5 6" key="1">
    <citation type="submission" date="2021-01" db="EMBL/GenBank/DDBJ databases">
        <title>FDA dAtabase for Regulatory Grade micrObial Sequences (FDA-ARGOS): Supporting development and validation of Infectious Disease Dx tests.</title>
        <authorList>
            <person name="Nelson B."/>
            <person name="Plummer A."/>
            <person name="Tallon L."/>
            <person name="Sadzewicz L."/>
            <person name="Zhao X."/>
            <person name="Boylan J."/>
            <person name="Ott S."/>
            <person name="Bowen H."/>
            <person name="Vavikolanu K."/>
            <person name="Mehta A."/>
            <person name="Aluvathingal J."/>
            <person name="Nadendla S."/>
            <person name="Myers T."/>
            <person name="Yan Y."/>
            <person name="Sichtig H."/>
        </authorList>
    </citation>
    <scope>NUCLEOTIDE SEQUENCE [LARGE SCALE GENOMIC DNA]</scope>
    <source>
        <strain evidence="5 6">FDAARGOS_1161</strain>
    </source>
</reference>
<dbReference type="InterPro" id="IPR005320">
    <property type="entry name" value="Peptidase_S51"/>
</dbReference>
<evidence type="ECO:0000256" key="1">
    <source>
        <dbReference type="ARBA" id="ARBA00006534"/>
    </source>
</evidence>
<dbReference type="SUPFAM" id="SSF52317">
    <property type="entry name" value="Class I glutamine amidotransferase-like"/>
    <property type="match status" value="1"/>
</dbReference>
<dbReference type="RefSeq" id="WP_040375348.1">
    <property type="nucleotide sequence ID" value="NZ_CP068053.1"/>
</dbReference>
<comment type="similarity">
    <text evidence="1">Belongs to the peptidase S51 family.</text>
</comment>
<dbReference type="PANTHER" id="PTHR20842:SF0">
    <property type="entry name" value="ALPHA-ASPARTYL DIPEPTIDASE"/>
    <property type="match status" value="1"/>
</dbReference>
<dbReference type="Proteomes" id="UP000595254">
    <property type="component" value="Chromosome"/>
</dbReference>
<dbReference type="GO" id="GO:0006508">
    <property type="term" value="P:proteolysis"/>
    <property type="evidence" value="ECO:0007669"/>
    <property type="project" value="UniProtKB-KW"/>
</dbReference>
<accession>A0A974NMC4</accession>
<evidence type="ECO:0000256" key="4">
    <source>
        <dbReference type="ARBA" id="ARBA00022825"/>
    </source>
</evidence>
<dbReference type="GO" id="GO:0008236">
    <property type="term" value="F:serine-type peptidase activity"/>
    <property type="evidence" value="ECO:0007669"/>
    <property type="project" value="UniProtKB-KW"/>
</dbReference>
<dbReference type="EMBL" id="CP068053">
    <property type="protein sequence ID" value="QQT00470.1"/>
    <property type="molecule type" value="Genomic_DNA"/>
</dbReference>
<evidence type="ECO:0000313" key="6">
    <source>
        <dbReference type="Proteomes" id="UP000595254"/>
    </source>
</evidence>
<evidence type="ECO:0000256" key="3">
    <source>
        <dbReference type="ARBA" id="ARBA00022801"/>
    </source>
</evidence>
<gene>
    <name evidence="5" type="ORF">I6J18_00495</name>
</gene>
<keyword evidence="2" id="KW-0645">Protease</keyword>
<dbReference type="InterPro" id="IPR029062">
    <property type="entry name" value="Class_I_gatase-like"/>
</dbReference>
<dbReference type="PANTHER" id="PTHR20842">
    <property type="entry name" value="PROTEASE S51 ALPHA-ASPARTYL DIPEPTIDASE"/>
    <property type="match status" value="1"/>
</dbReference>
<evidence type="ECO:0000256" key="2">
    <source>
        <dbReference type="ARBA" id="ARBA00022670"/>
    </source>
</evidence>
<dbReference type="AlphaFoldDB" id="A0A974NMC4"/>
<keyword evidence="6" id="KW-1185">Reference proteome</keyword>
<dbReference type="Pfam" id="PF03575">
    <property type="entry name" value="Peptidase_S51"/>
    <property type="match status" value="1"/>
</dbReference>
<evidence type="ECO:0000313" key="5">
    <source>
        <dbReference type="EMBL" id="QQT00470.1"/>
    </source>
</evidence>